<dbReference type="AlphaFoldDB" id="N1UX72"/>
<dbReference type="GO" id="GO:0042910">
    <property type="term" value="F:xenobiotic transmembrane transporter activity"/>
    <property type="evidence" value="ECO:0007669"/>
    <property type="project" value="InterPro"/>
</dbReference>
<sequence length="446" mass="46038">MTKPAVQPAPGLNRTILALALPAFGALVAEPLFLLADSAIIGHLGVAQLAGVGLASTVVQTAVGLMVFLAYSTTPAVARMLGAGRMADAMAIGRDGIWLAFFLGILLSAAGWLSAPALASAMGAAGEVHAYAVDYLRWSMPGLTAMLVVLAATGVLRGLQDTKTPLLVAGVGFLANIGLNFLLVYGFGMSVAGAALGTSIAQWGMATVYLAIVYRAALKFRIPLAPTWAGIKSTTHVGSWLMLRTLSLRVAILATVFVATAQGPVSLAGHQLVMTVFTFLAFALDAIAIAAQALIGKELGAGNKQLAHSLTRRMIVWGLGFGVLTGGLLALAGPHLGWLFTSDPAVQEAFAAAVLLLALSQPVCGFVFVLDGVLIGAGDAKYLAIAGVVNLLMYLPLLAMVDAGGFSGRTGLVWLWAAFGVGYMVARALTLGWRVRTDAWMVTGAH</sequence>
<evidence type="ECO:0000313" key="9">
    <source>
        <dbReference type="EMBL" id="EMY32344.1"/>
    </source>
</evidence>
<dbReference type="OrthoDB" id="5242355at2"/>
<feature type="transmembrane region" description="Helical" evidence="8">
    <location>
        <begin position="413"/>
        <end position="433"/>
    </location>
</feature>
<feature type="transmembrane region" description="Helical" evidence="8">
    <location>
        <begin position="239"/>
        <end position="260"/>
    </location>
</feature>
<evidence type="ECO:0000256" key="5">
    <source>
        <dbReference type="ARBA" id="ARBA00022692"/>
    </source>
</evidence>
<dbReference type="PANTHER" id="PTHR42893">
    <property type="entry name" value="PROTEIN DETOXIFICATION 44, CHLOROPLASTIC-RELATED"/>
    <property type="match status" value="1"/>
</dbReference>
<reference evidence="9 10" key="1">
    <citation type="journal article" date="2013" name="Genome Announc.">
        <title>Draft Genome Sequence of Arthrobacter crystallopoietes Strain BAB-32, Revealing Genes for Bioremediation.</title>
        <authorList>
            <person name="Joshi M.N."/>
            <person name="Pandit A.S."/>
            <person name="Sharma A."/>
            <person name="Pandya R.V."/>
            <person name="Desai S.M."/>
            <person name="Saxena A.K."/>
            <person name="Bagatharia S.B."/>
        </authorList>
    </citation>
    <scope>NUCLEOTIDE SEQUENCE [LARGE SCALE GENOMIC DNA]</scope>
    <source>
        <strain evidence="9 10">BAB-32</strain>
    </source>
</reference>
<dbReference type="InterPro" id="IPR044644">
    <property type="entry name" value="DinF-like"/>
</dbReference>
<dbReference type="PANTHER" id="PTHR42893:SF46">
    <property type="entry name" value="PROTEIN DETOXIFICATION 44, CHLOROPLASTIC"/>
    <property type="match status" value="1"/>
</dbReference>
<evidence type="ECO:0000313" key="10">
    <source>
        <dbReference type="Proteomes" id="UP000010729"/>
    </source>
</evidence>
<feature type="transmembrane region" description="Helical" evidence="8">
    <location>
        <begin position="349"/>
        <end position="370"/>
    </location>
</feature>
<dbReference type="PIRSF" id="PIRSF006603">
    <property type="entry name" value="DinF"/>
    <property type="match status" value="1"/>
</dbReference>
<feature type="transmembrane region" description="Helical" evidence="8">
    <location>
        <begin position="166"/>
        <end position="188"/>
    </location>
</feature>
<dbReference type="EMBL" id="ANPE02000288">
    <property type="protein sequence ID" value="EMY32344.1"/>
    <property type="molecule type" value="Genomic_DNA"/>
</dbReference>
<feature type="transmembrane region" description="Helical" evidence="8">
    <location>
        <begin position="272"/>
        <end position="295"/>
    </location>
</feature>
<evidence type="ECO:0000256" key="8">
    <source>
        <dbReference type="SAM" id="Phobius"/>
    </source>
</evidence>
<feature type="transmembrane region" description="Helical" evidence="8">
    <location>
        <begin position="135"/>
        <end position="159"/>
    </location>
</feature>
<dbReference type="GO" id="GO:0015297">
    <property type="term" value="F:antiporter activity"/>
    <property type="evidence" value="ECO:0007669"/>
    <property type="project" value="InterPro"/>
</dbReference>
<name>N1UX72_9MICC</name>
<gene>
    <name evidence="9" type="ORF">D477_020653</name>
</gene>
<dbReference type="Pfam" id="PF01554">
    <property type="entry name" value="MatE"/>
    <property type="match status" value="2"/>
</dbReference>
<dbReference type="RefSeq" id="WP_005274668.1">
    <property type="nucleotide sequence ID" value="NZ_ANPE02000288.1"/>
</dbReference>
<comment type="similarity">
    <text evidence="2">Belongs to the multi antimicrobial extrusion (MATE) (TC 2.A.66.1) family.</text>
</comment>
<proteinExistence type="inferred from homology"/>
<evidence type="ECO:0000256" key="2">
    <source>
        <dbReference type="ARBA" id="ARBA00010199"/>
    </source>
</evidence>
<dbReference type="CDD" id="cd13136">
    <property type="entry name" value="MATE_DinF_like"/>
    <property type="match status" value="1"/>
</dbReference>
<feature type="transmembrane region" description="Helical" evidence="8">
    <location>
        <begin position="96"/>
        <end position="115"/>
    </location>
</feature>
<evidence type="ECO:0000256" key="1">
    <source>
        <dbReference type="ARBA" id="ARBA00004651"/>
    </source>
</evidence>
<evidence type="ECO:0000256" key="3">
    <source>
        <dbReference type="ARBA" id="ARBA00022448"/>
    </source>
</evidence>
<comment type="caution">
    <text evidence="9">The sequence shown here is derived from an EMBL/GenBank/DDBJ whole genome shotgun (WGS) entry which is preliminary data.</text>
</comment>
<accession>N1UX72</accession>
<comment type="subcellular location">
    <subcellularLocation>
        <location evidence="1">Cell membrane</location>
        <topology evidence="1">Multi-pass membrane protein</topology>
    </subcellularLocation>
</comment>
<keyword evidence="6 8" id="KW-1133">Transmembrane helix</keyword>
<feature type="transmembrane region" description="Helical" evidence="8">
    <location>
        <begin position="46"/>
        <end position="71"/>
    </location>
</feature>
<feature type="transmembrane region" description="Helical" evidence="8">
    <location>
        <begin position="315"/>
        <end position="337"/>
    </location>
</feature>
<dbReference type="GO" id="GO:0005886">
    <property type="term" value="C:plasma membrane"/>
    <property type="evidence" value="ECO:0007669"/>
    <property type="project" value="UniProtKB-SubCell"/>
</dbReference>
<protein>
    <submittedName>
        <fullName evidence="9">MATE efflux family protein</fullName>
    </submittedName>
</protein>
<evidence type="ECO:0000256" key="7">
    <source>
        <dbReference type="ARBA" id="ARBA00023136"/>
    </source>
</evidence>
<keyword evidence="5 8" id="KW-0812">Transmembrane</keyword>
<keyword evidence="10" id="KW-1185">Reference proteome</keyword>
<dbReference type="InterPro" id="IPR002528">
    <property type="entry name" value="MATE_fam"/>
</dbReference>
<keyword evidence="4" id="KW-1003">Cell membrane</keyword>
<dbReference type="NCBIfam" id="TIGR00797">
    <property type="entry name" value="matE"/>
    <property type="match status" value="1"/>
</dbReference>
<evidence type="ECO:0000256" key="4">
    <source>
        <dbReference type="ARBA" id="ARBA00022475"/>
    </source>
</evidence>
<dbReference type="InterPro" id="IPR048279">
    <property type="entry name" value="MdtK-like"/>
</dbReference>
<evidence type="ECO:0000256" key="6">
    <source>
        <dbReference type="ARBA" id="ARBA00022989"/>
    </source>
</evidence>
<feature type="transmembrane region" description="Helical" evidence="8">
    <location>
        <begin position="382"/>
        <end position="401"/>
    </location>
</feature>
<organism evidence="9 10">
    <name type="scientific">Arthrobacter crystallopoietes BAB-32</name>
    <dbReference type="NCBI Taxonomy" id="1246476"/>
    <lineage>
        <taxon>Bacteria</taxon>
        <taxon>Bacillati</taxon>
        <taxon>Actinomycetota</taxon>
        <taxon>Actinomycetes</taxon>
        <taxon>Micrococcales</taxon>
        <taxon>Micrococcaceae</taxon>
        <taxon>Crystallibacter</taxon>
    </lineage>
</organism>
<feature type="transmembrane region" description="Helical" evidence="8">
    <location>
        <begin position="200"/>
        <end position="218"/>
    </location>
</feature>
<dbReference type="Proteomes" id="UP000010729">
    <property type="component" value="Unassembled WGS sequence"/>
</dbReference>
<keyword evidence="3" id="KW-0813">Transport</keyword>
<keyword evidence="7 8" id="KW-0472">Membrane</keyword>